<dbReference type="eggNOG" id="KOG2810">
    <property type="taxonomic scope" value="Eukaryota"/>
</dbReference>
<dbReference type="PANTHER" id="PTHR15237:SF0">
    <property type="entry name" value="CELL CYCLE CHECKPOINT CONTROL PROTEIN"/>
    <property type="match status" value="1"/>
</dbReference>
<evidence type="ECO:0000313" key="3">
    <source>
        <dbReference type="JaponicusDB" id="SJAG_01605"/>
    </source>
</evidence>
<dbReference type="Proteomes" id="UP000001744">
    <property type="component" value="Unassembled WGS sequence"/>
</dbReference>
<dbReference type="SUPFAM" id="SSF55979">
    <property type="entry name" value="DNA clamp"/>
    <property type="match status" value="1"/>
</dbReference>
<dbReference type="InterPro" id="IPR007268">
    <property type="entry name" value="Rad9/Ddc1"/>
</dbReference>
<dbReference type="GO" id="GO:0000723">
    <property type="term" value="P:telomere maintenance"/>
    <property type="evidence" value="ECO:0007669"/>
    <property type="project" value="EnsemblFungi"/>
</dbReference>
<dbReference type="GO" id="GO:0035591">
    <property type="term" value="F:signaling adaptor activity"/>
    <property type="evidence" value="ECO:0007669"/>
    <property type="project" value="EnsemblFungi"/>
</dbReference>
<reference evidence="2 4" key="1">
    <citation type="journal article" date="2011" name="Science">
        <title>Comparative functional genomics of the fission yeasts.</title>
        <authorList>
            <person name="Rhind N."/>
            <person name="Chen Z."/>
            <person name="Yassour M."/>
            <person name="Thompson D.A."/>
            <person name="Haas B.J."/>
            <person name="Habib N."/>
            <person name="Wapinski I."/>
            <person name="Roy S."/>
            <person name="Lin M.F."/>
            <person name="Heiman D.I."/>
            <person name="Young S.K."/>
            <person name="Furuya K."/>
            <person name="Guo Y."/>
            <person name="Pidoux A."/>
            <person name="Chen H.M."/>
            <person name="Robbertse B."/>
            <person name="Goldberg J.M."/>
            <person name="Aoki K."/>
            <person name="Bayne E.H."/>
            <person name="Berlin A.M."/>
            <person name="Desjardins C.A."/>
            <person name="Dobbs E."/>
            <person name="Dukaj L."/>
            <person name="Fan L."/>
            <person name="FitzGerald M.G."/>
            <person name="French C."/>
            <person name="Gujja S."/>
            <person name="Hansen K."/>
            <person name="Keifenheim D."/>
            <person name="Levin J.Z."/>
            <person name="Mosher R.A."/>
            <person name="Mueller C.A."/>
            <person name="Pfiffner J."/>
            <person name="Priest M."/>
            <person name="Russ C."/>
            <person name="Smialowska A."/>
            <person name="Swoboda P."/>
            <person name="Sykes S.M."/>
            <person name="Vaughn M."/>
            <person name="Vengrova S."/>
            <person name="Yoder R."/>
            <person name="Zeng Q."/>
            <person name="Allshire R."/>
            <person name="Baulcombe D."/>
            <person name="Birren B.W."/>
            <person name="Brown W."/>
            <person name="Ekwall K."/>
            <person name="Kellis M."/>
            <person name="Leatherwood J."/>
            <person name="Levin H."/>
            <person name="Margalit H."/>
            <person name="Martienssen R."/>
            <person name="Nieduszynski C.A."/>
            <person name="Spatafora J.W."/>
            <person name="Friedman N."/>
            <person name="Dalgaard J.Z."/>
            <person name="Baumann P."/>
            <person name="Niki H."/>
            <person name="Regev A."/>
            <person name="Nusbaum C."/>
        </authorList>
    </citation>
    <scope>NUCLEOTIDE SEQUENCE [LARGE SCALE GENOMIC DNA]</scope>
    <source>
        <strain evidence="4">yFS275 / FY16936</strain>
    </source>
</reference>
<dbReference type="VEuPathDB" id="FungiDB:SJAG_01605"/>
<dbReference type="JaponicusDB" id="SJAG_01605">
    <property type="gene designation" value="rad9"/>
</dbReference>
<dbReference type="HOGENOM" id="CLU_030657_1_0_1"/>
<dbReference type="Gene3D" id="3.70.10.10">
    <property type="match status" value="1"/>
</dbReference>
<sequence>MEASISYLNLRDFSKVLLALSKIDDAVHWQMKRNQITLAALNSSKSGFATACLRQGFFEKYVFRPDPLQLTGFANETIEIKTQLRPLLAIFKNKLFESSSHPANAVAASVDDDTAMKRNVTVEQASFKLVTGRHNCNLTVKLSCKHGIVKTFRISYEQIESPHAMFDKANCHNTWTINSKVLRDLIEHFGQRTEELYLEAANDRLLLTSFTEEVVHNNDVLKQPTQTSVSIDGKEFEHVALTQGVPIAMSLREFRAAVSLADALGVDINAYYSTPNNPALFEIVKGPQQDVVVQIIEATIAPPDVNSKATAAAGAPTGTGARWYRSARTDGVLQQAATSRLTSMLSVPSPARPELNAITAAAAEPLAAADTSITSADIDAMPVEPEASVSWRSQSDNAAEPLFQSILFTNSEQQGSNDENRGSQGGGSISYYVDEMPNEEELEAFADDIDQDEEFGPTQRQDLQIHGIFSQSTQR</sequence>
<dbReference type="GO" id="GO:0033314">
    <property type="term" value="P:mitotic DNA replication checkpoint signaling"/>
    <property type="evidence" value="ECO:0007669"/>
    <property type="project" value="EnsemblFungi"/>
</dbReference>
<dbReference type="Pfam" id="PF04139">
    <property type="entry name" value="Rad9"/>
    <property type="match status" value="1"/>
</dbReference>
<accession>B6JYE4</accession>
<dbReference type="STRING" id="402676.B6JYE4"/>
<dbReference type="GeneID" id="7052291"/>
<dbReference type="PANTHER" id="PTHR15237">
    <property type="entry name" value="DNA REPAIR PROTEIN RAD9"/>
    <property type="match status" value="1"/>
</dbReference>
<dbReference type="GO" id="GO:0030295">
    <property type="term" value="F:protein kinase activator activity"/>
    <property type="evidence" value="ECO:0007669"/>
    <property type="project" value="EnsemblFungi"/>
</dbReference>
<dbReference type="GO" id="GO:0030896">
    <property type="term" value="C:checkpoint clamp complex"/>
    <property type="evidence" value="ECO:0000318"/>
    <property type="project" value="GO_Central"/>
</dbReference>
<name>B6JYE4_SCHJY</name>
<dbReference type="RefSeq" id="XP_002172855.2">
    <property type="nucleotide sequence ID" value="XM_002172819.2"/>
</dbReference>
<feature type="region of interest" description="Disordered" evidence="1">
    <location>
        <begin position="411"/>
        <end position="475"/>
    </location>
</feature>
<dbReference type="GO" id="GO:0005737">
    <property type="term" value="C:cytoplasm"/>
    <property type="evidence" value="ECO:0007669"/>
    <property type="project" value="EnsemblFungi"/>
</dbReference>
<evidence type="ECO:0000313" key="2">
    <source>
        <dbReference type="EMBL" id="EEB06562.2"/>
    </source>
</evidence>
<gene>
    <name evidence="3" type="primary">rad9</name>
    <name evidence="2" type="ORF">SJAG_01605</name>
</gene>
<dbReference type="GO" id="GO:0140445">
    <property type="term" value="C:chromosome, telomeric repeat region"/>
    <property type="evidence" value="ECO:0007669"/>
    <property type="project" value="EnsemblFungi"/>
</dbReference>
<dbReference type="AlphaFoldDB" id="B6JYE4"/>
<dbReference type="GO" id="GO:0031573">
    <property type="term" value="P:mitotic intra-S DNA damage checkpoint signaling"/>
    <property type="evidence" value="ECO:0000318"/>
    <property type="project" value="GO_Central"/>
</dbReference>
<dbReference type="InterPro" id="IPR046938">
    <property type="entry name" value="DNA_clamp_sf"/>
</dbReference>
<feature type="compositionally biased region" description="Acidic residues" evidence="1">
    <location>
        <begin position="436"/>
        <end position="455"/>
    </location>
</feature>
<dbReference type="GO" id="GO:0000076">
    <property type="term" value="P:DNA replication checkpoint signaling"/>
    <property type="evidence" value="ECO:0000318"/>
    <property type="project" value="GO_Central"/>
</dbReference>
<dbReference type="OMA" id="HFGQRTE"/>
<dbReference type="GO" id="GO:0071479">
    <property type="term" value="P:cellular response to ionizing radiation"/>
    <property type="evidence" value="ECO:0000318"/>
    <property type="project" value="GO_Central"/>
</dbReference>
<evidence type="ECO:0000256" key="1">
    <source>
        <dbReference type="SAM" id="MobiDB-lite"/>
    </source>
</evidence>
<proteinExistence type="predicted"/>
<evidence type="ECO:0000313" key="4">
    <source>
        <dbReference type="Proteomes" id="UP000001744"/>
    </source>
</evidence>
<dbReference type="GO" id="GO:0000785">
    <property type="term" value="C:chromatin"/>
    <property type="evidence" value="ECO:0007669"/>
    <property type="project" value="EnsemblFungi"/>
</dbReference>
<organism evidence="2 4">
    <name type="scientific">Schizosaccharomyces japonicus (strain yFS275 / FY16936)</name>
    <name type="common">Fission yeast</name>
    <dbReference type="NCBI Taxonomy" id="402676"/>
    <lineage>
        <taxon>Eukaryota</taxon>
        <taxon>Fungi</taxon>
        <taxon>Dikarya</taxon>
        <taxon>Ascomycota</taxon>
        <taxon>Taphrinomycotina</taxon>
        <taxon>Schizosaccharomycetes</taxon>
        <taxon>Schizosaccharomycetales</taxon>
        <taxon>Schizosaccharomycetaceae</taxon>
        <taxon>Schizosaccharomyces</taxon>
    </lineage>
</organism>
<keyword evidence="4" id="KW-1185">Reference proteome</keyword>
<dbReference type="OrthoDB" id="60092at2759"/>
<protein>
    <submittedName>
        <fullName evidence="2">Checkpoint clamp complex protein Rad9</fullName>
    </submittedName>
</protein>
<dbReference type="GO" id="GO:0006281">
    <property type="term" value="P:DNA repair"/>
    <property type="evidence" value="ECO:0000318"/>
    <property type="project" value="GO_Central"/>
</dbReference>
<dbReference type="EMBL" id="KE651168">
    <property type="protein sequence ID" value="EEB06562.2"/>
    <property type="molecule type" value="Genomic_DNA"/>
</dbReference>
<dbReference type="GO" id="GO:0035861">
    <property type="term" value="C:site of double-strand break"/>
    <property type="evidence" value="ECO:0007669"/>
    <property type="project" value="EnsemblFungi"/>
</dbReference>